<dbReference type="PANTHER" id="PTHR46060">
    <property type="entry name" value="MARINER MOS1 TRANSPOSASE-LIKE PROTEIN"/>
    <property type="match status" value="1"/>
</dbReference>
<organism evidence="1 2">
    <name type="scientific">Araneus ventricosus</name>
    <name type="common">Orbweaver spider</name>
    <name type="synonym">Epeira ventricosa</name>
    <dbReference type="NCBI Taxonomy" id="182803"/>
    <lineage>
        <taxon>Eukaryota</taxon>
        <taxon>Metazoa</taxon>
        <taxon>Ecdysozoa</taxon>
        <taxon>Arthropoda</taxon>
        <taxon>Chelicerata</taxon>
        <taxon>Arachnida</taxon>
        <taxon>Araneae</taxon>
        <taxon>Araneomorphae</taxon>
        <taxon>Entelegynae</taxon>
        <taxon>Araneoidea</taxon>
        <taxon>Araneidae</taxon>
        <taxon>Araneus</taxon>
    </lineage>
</organism>
<dbReference type="InterPro" id="IPR036397">
    <property type="entry name" value="RNaseH_sf"/>
</dbReference>
<protein>
    <recommendedName>
        <fullName evidence="3">Tc1-like transposase DDE domain-containing protein</fullName>
    </recommendedName>
</protein>
<sequence>MCCLPPVIVCISFGKGGQGSFRRIRPWPGTINEARYSDTLSKLKPAIGRKRSGFLSREVLFLNDNATPNTARDTIELIRRLGWDRLGDSNYSSDLFPSDFHHFPASKSALSGRHFRSNGKVRWL</sequence>
<dbReference type="GO" id="GO:0003676">
    <property type="term" value="F:nucleic acid binding"/>
    <property type="evidence" value="ECO:0007669"/>
    <property type="project" value="InterPro"/>
</dbReference>
<comment type="caution">
    <text evidence="1">The sequence shown here is derived from an EMBL/GenBank/DDBJ whole genome shotgun (WGS) entry which is preliminary data.</text>
</comment>
<dbReference type="EMBL" id="BGPR01000717">
    <property type="protein sequence ID" value="GBM32742.1"/>
    <property type="molecule type" value="Genomic_DNA"/>
</dbReference>
<dbReference type="PANTHER" id="PTHR46060:SF1">
    <property type="entry name" value="MARINER MOS1 TRANSPOSASE-LIKE PROTEIN"/>
    <property type="match status" value="1"/>
</dbReference>
<proteinExistence type="predicted"/>
<dbReference type="InterPro" id="IPR052709">
    <property type="entry name" value="Transposase-MT_Hybrid"/>
</dbReference>
<evidence type="ECO:0008006" key="3">
    <source>
        <dbReference type="Google" id="ProtNLM"/>
    </source>
</evidence>
<name>A0A4Y2EU04_ARAVE</name>
<dbReference type="OrthoDB" id="6462041at2759"/>
<evidence type="ECO:0000313" key="1">
    <source>
        <dbReference type="EMBL" id="GBM32742.1"/>
    </source>
</evidence>
<evidence type="ECO:0000313" key="2">
    <source>
        <dbReference type="Proteomes" id="UP000499080"/>
    </source>
</evidence>
<dbReference type="AlphaFoldDB" id="A0A4Y2EU04"/>
<gene>
    <name evidence="1" type="ORF">AVEN_83715_1</name>
</gene>
<reference evidence="1 2" key="1">
    <citation type="journal article" date="2019" name="Sci. Rep.">
        <title>Orb-weaving spider Araneus ventricosus genome elucidates the spidroin gene catalogue.</title>
        <authorList>
            <person name="Kono N."/>
            <person name="Nakamura H."/>
            <person name="Ohtoshi R."/>
            <person name="Moran D.A.P."/>
            <person name="Shinohara A."/>
            <person name="Yoshida Y."/>
            <person name="Fujiwara M."/>
            <person name="Mori M."/>
            <person name="Tomita M."/>
            <person name="Arakawa K."/>
        </authorList>
    </citation>
    <scope>NUCLEOTIDE SEQUENCE [LARGE SCALE GENOMIC DNA]</scope>
</reference>
<keyword evidence="2" id="KW-1185">Reference proteome</keyword>
<dbReference type="Proteomes" id="UP000499080">
    <property type="component" value="Unassembled WGS sequence"/>
</dbReference>
<accession>A0A4Y2EU04</accession>
<dbReference type="Gene3D" id="3.30.420.10">
    <property type="entry name" value="Ribonuclease H-like superfamily/Ribonuclease H"/>
    <property type="match status" value="1"/>
</dbReference>